<dbReference type="AlphaFoldDB" id="A0A7J0GC80"/>
<evidence type="ECO:0000313" key="2">
    <source>
        <dbReference type="Proteomes" id="UP000585474"/>
    </source>
</evidence>
<dbReference type="PANTHER" id="PTHR33730:SF4">
    <property type="entry name" value="OS05G0542732 PROTEIN"/>
    <property type="match status" value="1"/>
</dbReference>
<dbReference type="PANTHER" id="PTHR33730">
    <property type="entry name" value="OS05G0542732 PROTEIN-RELATED"/>
    <property type="match status" value="1"/>
</dbReference>
<evidence type="ECO:0000313" key="1">
    <source>
        <dbReference type="EMBL" id="GFZ08371.1"/>
    </source>
</evidence>
<sequence>MATLQRSSNTFRRQGSSGLVWDDTLLLETMPLEANHIELRHCQSTTVGIGMMNHGGSNGASSIFARSSSTSVTNLHSQKAFRSRFNGATEKTSAMKN</sequence>
<protein>
    <submittedName>
        <fullName evidence="1">Uncharacterized protein</fullName>
    </submittedName>
</protein>
<dbReference type="Pfam" id="PF15697">
    <property type="entry name" value="DUF4666"/>
    <property type="match status" value="1"/>
</dbReference>
<gene>
    <name evidence="1" type="ORF">Acr_20g0001790</name>
</gene>
<name>A0A7J0GC80_9ERIC</name>
<dbReference type="EMBL" id="BJWL01000020">
    <property type="protein sequence ID" value="GFZ08371.1"/>
    <property type="molecule type" value="Genomic_DNA"/>
</dbReference>
<accession>A0A7J0GC80</accession>
<dbReference type="InterPro" id="IPR031421">
    <property type="entry name" value="DUF4666"/>
</dbReference>
<keyword evidence="2" id="KW-1185">Reference proteome</keyword>
<organism evidence="1 2">
    <name type="scientific">Actinidia rufa</name>
    <dbReference type="NCBI Taxonomy" id="165716"/>
    <lineage>
        <taxon>Eukaryota</taxon>
        <taxon>Viridiplantae</taxon>
        <taxon>Streptophyta</taxon>
        <taxon>Embryophyta</taxon>
        <taxon>Tracheophyta</taxon>
        <taxon>Spermatophyta</taxon>
        <taxon>Magnoliopsida</taxon>
        <taxon>eudicotyledons</taxon>
        <taxon>Gunneridae</taxon>
        <taxon>Pentapetalae</taxon>
        <taxon>asterids</taxon>
        <taxon>Ericales</taxon>
        <taxon>Actinidiaceae</taxon>
        <taxon>Actinidia</taxon>
    </lineage>
</organism>
<dbReference type="OrthoDB" id="1652626at2759"/>
<comment type="caution">
    <text evidence="1">The sequence shown here is derived from an EMBL/GenBank/DDBJ whole genome shotgun (WGS) entry which is preliminary data.</text>
</comment>
<reference evidence="1 2" key="1">
    <citation type="submission" date="2019-07" db="EMBL/GenBank/DDBJ databases">
        <title>De Novo Assembly of kiwifruit Actinidia rufa.</title>
        <authorList>
            <person name="Sugita-Konishi S."/>
            <person name="Sato K."/>
            <person name="Mori E."/>
            <person name="Abe Y."/>
            <person name="Kisaki G."/>
            <person name="Hamano K."/>
            <person name="Suezawa K."/>
            <person name="Otani M."/>
            <person name="Fukuda T."/>
            <person name="Manabe T."/>
            <person name="Gomi K."/>
            <person name="Tabuchi M."/>
            <person name="Akimitsu K."/>
            <person name="Kataoka I."/>
        </authorList>
    </citation>
    <scope>NUCLEOTIDE SEQUENCE [LARGE SCALE GENOMIC DNA]</scope>
    <source>
        <strain evidence="2">cv. Fuchu</strain>
    </source>
</reference>
<proteinExistence type="predicted"/>
<dbReference type="Proteomes" id="UP000585474">
    <property type="component" value="Unassembled WGS sequence"/>
</dbReference>